<keyword evidence="3" id="KW-1185">Reference proteome</keyword>
<accession>S3BAI1</accession>
<feature type="transmembrane region" description="Helical" evidence="1">
    <location>
        <begin position="113"/>
        <end position="139"/>
    </location>
</feature>
<keyword evidence="1" id="KW-0472">Membrane</keyword>
<gene>
    <name evidence="2" type="ORF">HMPREF1476_02368</name>
</gene>
<dbReference type="EMBL" id="ATCF01000038">
    <property type="protein sequence ID" value="EPD97531.1"/>
    <property type="molecule type" value="Genomic_DNA"/>
</dbReference>
<dbReference type="GeneID" id="64062257"/>
<organism evidence="2 3">
    <name type="scientific">Sutterella wadsworthensis HGA0223</name>
    <dbReference type="NCBI Taxonomy" id="1203554"/>
    <lineage>
        <taxon>Bacteria</taxon>
        <taxon>Pseudomonadati</taxon>
        <taxon>Pseudomonadota</taxon>
        <taxon>Betaproteobacteria</taxon>
        <taxon>Burkholderiales</taxon>
        <taxon>Sutterellaceae</taxon>
        <taxon>Sutterella</taxon>
    </lineage>
</organism>
<dbReference type="HOGENOM" id="CLU_1481272_0_0_4"/>
<dbReference type="eggNOG" id="ENOG5032HG2">
    <property type="taxonomic scope" value="Bacteria"/>
</dbReference>
<evidence type="ECO:0000256" key="1">
    <source>
        <dbReference type="SAM" id="Phobius"/>
    </source>
</evidence>
<keyword evidence="1" id="KW-0812">Transmembrane</keyword>
<dbReference type="PATRIC" id="fig|1203554.3.peg.2448"/>
<evidence type="ECO:0000313" key="2">
    <source>
        <dbReference type="EMBL" id="EPD97531.1"/>
    </source>
</evidence>
<evidence type="ECO:0000313" key="3">
    <source>
        <dbReference type="Proteomes" id="UP000014400"/>
    </source>
</evidence>
<dbReference type="RefSeq" id="WP_016475336.1">
    <property type="nucleotide sequence ID" value="NZ_KE150482.1"/>
</dbReference>
<feature type="transmembrane region" description="Helical" evidence="1">
    <location>
        <begin position="151"/>
        <end position="171"/>
    </location>
</feature>
<comment type="caution">
    <text evidence="2">The sequence shown here is derived from an EMBL/GenBank/DDBJ whole genome shotgun (WGS) entry which is preliminary data.</text>
</comment>
<name>S3BAI1_9BURK</name>
<dbReference type="AlphaFoldDB" id="S3BAI1"/>
<protein>
    <submittedName>
        <fullName evidence="2">Uncharacterized protein</fullName>
    </submittedName>
</protein>
<reference evidence="2 3" key="1">
    <citation type="submission" date="2013-04" db="EMBL/GenBank/DDBJ databases">
        <title>The Genome Sequence of Sutterella wadsworthensis HGA0223.</title>
        <authorList>
            <consortium name="The Broad Institute Genomics Platform"/>
            <person name="Earl A."/>
            <person name="Ward D."/>
            <person name="Feldgarden M."/>
            <person name="Gevers D."/>
            <person name="Schmidt T.M."/>
            <person name="Dover J."/>
            <person name="Dai D."/>
            <person name="Walker B."/>
            <person name="Young S."/>
            <person name="Zeng Q."/>
            <person name="Gargeya S."/>
            <person name="Fitzgerald M."/>
            <person name="Haas B."/>
            <person name="Abouelleil A."/>
            <person name="Allen A.W."/>
            <person name="Alvarado L."/>
            <person name="Arachchi H.M."/>
            <person name="Berlin A.M."/>
            <person name="Chapman S.B."/>
            <person name="Gainer-Dewar J."/>
            <person name="Goldberg J."/>
            <person name="Griggs A."/>
            <person name="Gujja S."/>
            <person name="Hansen M."/>
            <person name="Howarth C."/>
            <person name="Imamovic A."/>
            <person name="Ireland A."/>
            <person name="Larimer J."/>
            <person name="McCowan C."/>
            <person name="Murphy C."/>
            <person name="Pearson M."/>
            <person name="Poon T.W."/>
            <person name="Priest M."/>
            <person name="Roberts A."/>
            <person name="Saif S."/>
            <person name="Shea T."/>
            <person name="Sisk P."/>
            <person name="Sykes S."/>
            <person name="Wortman J."/>
            <person name="Nusbaum C."/>
            <person name="Birren B."/>
        </authorList>
    </citation>
    <scope>NUCLEOTIDE SEQUENCE [LARGE SCALE GENOMIC DNA]</scope>
    <source>
        <strain evidence="2 3">HGA0223</strain>
    </source>
</reference>
<proteinExistence type="predicted"/>
<sequence>MVEFFISWHAALVFLAALASPGWGAATAGLFIGIEADSWTLPLWAAVGGCLRDAALYAWTAAGHWALIRLPKSIQTQLHQAPVATAVGLQSFHLFRWDLAAAAGAGGQPRLRFLAWLTVASAISAYLGAVAAWGLFILLCPGGLGLFEARQSLPGLILLALLAAETLRIVLERLIERFGNPS</sequence>
<dbReference type="STRING" id="1203554.HMPREF1476_02368"/>
<dbReference type="Proteomes" id="UP000014400">
    <property type="component" value="Unassembled WGS sequence"/>
</dbReference>
<keyword evidence="1" id="KW-1133">Transmembrane helix</keyword>